<dbReference type="InterPro" id="IPR036396">
    <property type="entry name" value="Cyt_P450_sf"/>
</dbReference>
<sequence length="395" mass="44075">MMSQRLLVQPEAIIGTLFALVLGRWLYNYLRVRLEVLGLPTTHSLFELFESGIRSKLPQTPFVSPVASLSLQKPFEKYANAKTDLLAFTQATTPYAVYATANPSVAASISNKPAKYVKPVRMFRYQAINRFGRQIVSAQNGEEHKRHKGVVRACFGKEIMETGWTTMVDAYQVMCREEGLENGGILKDVKEVLAKVTLLVIGSASFGVQFPYNSSTSEDALMPFSDAIQLVETSMIFQLPLPLWLMTWSPFPYLRRCAKAQRSMVKHINEMIASRRKQTTALQATLSADEQVLTQRDILGALVASQIQVEEGKKKNTAGLTADEIFGNAFIFIVAGHTTTAHTLTFALALMALYPQTQEDIVQELASVCGDEYPTYRHMSKLPLTLATMYEALRL</sequence>
<evidence type="ECO:0000313" key="2">
    <source>
        <dbReference type="EMBL" id="ORX37696.1"/>
    </source>
</evidence>
<dbReference type="Proteomes" id="UP000193218">
    <property type="component" value="Unassembled WGS sequence"/>
</dbReference>
<dbReference type="EMBL" id="NBSH01000005">
    <property type="protein sequence ID" value="ORX37696.1"/>
    <property type="molecule type" value="Genomic_DNA"/>
</dbReference>
<dbReference type="InterPro" id="IPR050121">
    <property type="entry name" value="Cytochrome_P450_monoxygenase"/>
</dbReference>
<dbReference type="Gene3D" id="1.10.630.10">
    <property type="entry name" value="Cytochrome P450"/>
    <property type="match status" value="1"/>
</dbReference>
<dbReference type="Pfam" id="PF00067">
    <property type="entry name" value="p450"/>
    <property type="match status" value="1"/>
</dbReference>
<dbReference type="STRING" id="4999.A0A1Y1UJQ2"/>
<dbReference type="RefSeq" id="XP_021871683.1">
    <property type="nucleotide sequence ID" value="XM_022012668.1"/>
</dbReference>
<dbReference type="GO" id="GO:0005506">
    <property type="term" value="F:iron ion binding"/>
    <property type="evidence" value="ECO:0007669"/>
    <property type="project" value="InterPro"/>
</dbReference>
<reference evidence="2 3" key="1">
    <citation type="submission" date="2017-03" db="EMBL/GenBank/DDBJ databases">
        <title>Widespread Adenine N6-methylation of Active Genes in Fungi.</title>
        <authorList>
            <consortium name="DOE Joint Genome Institute"/>
            <person name="Mondo S.J."/>
            <person name="Dannebaum R.O."/>
            <person name="Kuo R.C."/>
            <person name="Louie K.B."/>
            <person name="Bewick A.J."/>
            <person name="Labutti K."/>
            <person name="Haridas S."/>
            <person name="Kuo A."/>
            <person name="Salamov A."/>
            <person name="Ahrendt S.R."/>
            <person name="Lau R."/>
            <person name="Bowen B.P."/>
            <person name="Lipzen A."/>
            <person name="Sullivan W."/>
            <person name="Andreopoulos W.B."/>
            <person name="Clum A."/>
            <person name="Lindquist E."/>
            <person name="Daum C."/>
            <person name="Northen T.R."/>
            <person name="Ramamoorthy G."/>
            <person name="Schmitz R.J."/>
            <person name="Gryganskyi A."/>
            <person name="Culley D."/>
            <person name="Magnuson J."/>
            <person name="James T.Y."/>
            <person name="O'Malley M.A."/>
            <person name="Stajich J.E."/>
            <person name="Spatafora J.W."/>
            <person name="Visel A."/>
            <person name="Grigoriev I.V."/>
        </authorList>
    </citation>
    <scope>NUCLEOTIDE SEQUENCE [LARGE SCALE GENOMIC DNA]</scope>
    <source>
        <strain evidence="2 3">NRRL Y-17943</strain>
    </source>
</reference>
<gene>
    <name evidence="2" type="ORF">BD324DRAFT_392320</name>
</gene>
<dbReference type="InterPro" id="IPR001128">
    <property type="entry name" value="Cyt_P450"/>
</dbReference>
<name>A0A1Y1UJQ2_9TREE</name>
<accession>A0A1Y1UJQ2</accession>
<dbReference type="GO" id="GO:0016705">
    <property type="term" value="F:oxidoreductase activity, acting on paired donors, with incorporation or reduction of molecular oxygen"/>
    <property type="evidence" value="ECO:0007669"/>
    <property type="project" value="InterPro"/>
</dbReference>
<comment type="pathway">
    <text evidence="1">Secondary metabolite biosynthesis.</text>
</comment>
<evidence type="ECO:0000256" key="1">
    <source>
        <dbReference type="ARBA" id="ARBA00005179"/>
    </source>
</evidence>
<organism evidence="2 3">
    <name type="scientific">Kockovaella imperatae</name>
    <dbReference type="NCBI Taxonomy" id="4999"/>
    <lineage>
        <taxon>Eukaryota</taxon>
        <taxon>Fungi</taxon>
        <taxon>Dikarya</taxon>
        <taxon>Basidiomycota</taxon>
        <taxon>Agaricomycotina</taxon>
        <taxon>Tremellomycetes</taxon>
        <taxon>Tremellales</taxon>
        <taxon>Cuniculitremaceae</taxon>
        <taxon>Kockovaella</taxon>
    </lineage>
</organism>
<dbReference type="InParanoid" id="A0A1Y1UJQ2"/>
<comment type="caution">
    <text evidence="2">The sequence shown here is derived from an EMBL/GenBank/DDBJ whole genome shotgun (WGS) entry which is preliminary data.</text>
</comment>
<dbReference type="SUPFAM" id="SSF48264">
    <property type="entry name" value="Cytochrome P450"/>
    <property type="match status" value="1"/>
</dbReference>
<dbReference type="GO" id="GO:0020037">
    <property type="term" value="F:heme binding"/>
    <property type="evidence" value="ECO:0007669"/>
    <property type="project" value="InterPro"/>
</dbReference>
<dbReference type="PANTHER" id="PTHR24305">
    <property type="entry name" value="CYTOCHROME P450"/>
    <property type="match status" value="1"/>
</dbReference>
<dbReference type="OrthoDB" id="1470350at2759"/>
<dbReference type="GO" id="GO:0004497">
    <property type="term" value="F:monooxygenase activity"/>
    <property type="evidence" value="ECO:0007669"/>
    <property type="project" value="InterPro"/>
</dbReference>
<evidence type="ECO:0000313" key="3">
    <source>
        <dbReference type="Proteomes" id="UP000193218"/>
    </source>
</evidence>
<protein>
    <submittedName>
        <fullName evidence="2">Cytochrome P450</fullName>
    </submittedName>
</protein>
<dbReference type="PANTHER" id="PTHR24305:SF223">
    <property type="entry name" value="CYTOCHROME P450-DIT2"/>
    <property type="match status" value="1"/>
</dbReference>
<proteinExistence type="predicted"/>
<dbReference type="AlphaFoldDB" id="A0A1Y1UJQ2"/>
<dbReference type="GeneID" id="33554476"/>
<keyword evidence="3" id="KW-1185">Reference proteome</keyword>